<gene>
    <name evidence="3" type="ORF">GFB47_04315</name>
</gene>
<keyword evidence="1" id="KW-0227">DNA damage</keyword>
<organism evidence="3 4">
    <name type="scientific">Vibrio algicola</name>
    <dbReference type="NCBI Taxonomy" id="2662262"/>
    <lineage>
        <taxon>Bacteria</taxon>
        <taxon>Pseudomonadati</taxon>
        <taxon>Pseudomonadota</taxon>
        <taxon>Gammaproteobacteria</taxon>
        <taxon>Vibrionales</taxon>
        <taxon>Vibrionaceae</taxon>
        <taxon>Vibrio</taxon>
    </lineage>
</organism>
<dbReference type="EMBL" id="CP045699">
    <property type="protein sequence ID" value="QGA64692.1"/>
    <property type="molecule type" value="Genomic_DNA"/>
</dbReference>
<evidence type="ECO:0000256" key="1">
    <source>
        <dbReference type="ARBA" id="ARBA00022763"/>
    </source>
</evidence>
<sequence length="101" mass="11406">MTPFEQQVYFVLNQIPKGKVTTYGSVAKMAGFPDYARHVGKLLANLPADSTLPWFRVVNSQGRISLKGSDLDRQKAHLLNDGVQVSFEGKVKLKLYLWRPE</sequence>
<reference evidence="3 4" key="1">
    <citation type="submission" date="2019-10" db="EMBL/GenBank/DDBJ databases">
        <title>Vibrio sp. nov., isolated from Coralline algae surface.</title>
        <authorList>
            <person name="Geng Y."/>
            <person name="Zhang X."/>
        </authorList>
    </citation>
    <scope>NUCLEOTIDE SEQUENCE [LARGE SCALE GENOMIC DNA]</scope>
    <source>
        <strain evidence="3 4">SM1977</strain>
    </source>
</reference>
<dbReference type="PANTHER" id="PTHR42942:SF1">
    <property type="entry name" value="ALKYLTRANSFERASE-LIKE PROTEIN 1"/>
    <property type="match status" value="1"/>
</dbReference>
<dbReference type="InterPro" id="IPR036217">
    <property type="entry name" value="MethylDNA_cys_MeTrfase_DNAb"/>
</dbReference>
<dbReference type="RefSeq" id="WP_153446819.1">
    <property type="nucleotide sequence ID" value="NZ_CP045699.1"/>
</dbReference>
<dbReference type="InterPro" id="IPR052520">
    <property type="entry name" value="ATL_DNA_repair"/>
</dbReference>
<dbReference type="GO" id="GO:0006281">
    <property type="term" value="P:DNA repair"/>
    <property type="evidence" value="ECO:0007669"/>
    <property type="project" value="InterPro"/>
</dbReference>
<dbReference type="Pfam" id="PF01035">
    <property type="entry name" value="DNA_binding_1"/>
    <property type="match status" value="1"/>
</dbReference>
<dbReference type="CDD" id="cd06445">
    <property type="entry name" value="ATase"/>
    <property type="match status" value="1"/>
</dbReference>
<keyword evidence="4" id="KW-1185">Reference proteome</keyword>
<proteinExistence type="predicted"/>
<dbReference type="Gene3D" id="1.10.10.10">
    <property type="entry name" value="Winged helix-like DNA-binding domain superfamily/Winged helix DNA-binding domain"/>
    <property type="match status" value="1"/>
</dbReference>
<name>A0A5Q0TBZ7_9VIBR</name>
<evidence type="ECO:0000313" key="3">
    <source>
        <dbReference type="EMBL" id="QGA64692.1"/>
    </source>
</evidence>
<feature type="domain" description="Methylated-DNA-[protein]-cysteine S-methyltransferase DNA binding" evidence="2">
    <location>
        <begin position="3"/>
        <end position="83"/>
    </location>
</feature>
<accession>A0A5Q0TBZ7</accession>
<protein>
    <recommendedName>
        <fullName evidence="2">Methylated-DNA-[protein]-cysteine S-methyltransferase DNA binding domain-containing protein</fullName>
    </recommendedName>
</protein>
<dbReference type="InterPro" id="IPR014048">
    <property type="entry name" value="MethylDNA_cys_MeTrfase_DNA-bd"/>
</dbReference>
<dbReference type="InterPro" id="IPR036388">
    <property type="entry name" value="WH-like_DNA-bd_sf"/>
</dbReference>
<dbReference type="PANTHER" id="PTHR42942">
    <property type="entry name" value="6-O-METHYLGUANINE DNA METHYLTRANSFERASE"/>
    <property type="match status" value="1"/>
</dbReference>
<dbReference type="SUPFAM" id="SSF46767">
    <property type="entry name" value="Methylated DNA-protein cysteine methyltransferase, C-terminal domain"/>
    <property type="match status" value="1"/>
</dbReference>
<evidence type="ECO:0000259" key="2">
    <source>
        <dbReference type="Pfam" id="PF01035"/>
    </source>
</evidence>
<dbReference type="AlphaFoldDB" id="A0A5Q0TBZ7"/>
<dbReference type="GO" id="GO:0003824">
    <property type="term" value="F:catalytic activity"/>
    <property type="evidence" value="ECO:0007669"/>
    <property type="project" value="InterPro"/>
</dbReference>
<dbReference type="Proteomes" id="UP000348942">
    <property type="component" value="Chromosome 1"/>
</dbReference>
<evidence type="ECO:0000313" key="4">
    <source>
        <dbReference type="Proteomes" id="UP000348942"/>
    </source>
</evidence>